<dbReference type="GO" id="GO:0005737">
    <property type="term" value="C:cytoplasm"/>
    <property type="evidence" value="ECO:0007669"/>
    <property type="project" value="TreeGrafter"/>
</dbReference>
<dbReference type="InterPro" id="IPR000387">
    <property type="entry name" value="Tyr_Pase_dom"/>
</dbReference>
<feature type="domain" description="Tyrosine specific protein phosphatases" evidence="7">
    <location>
        <begin position="72"/>
        <end position="129"/>
    </location>
</feature>
<evidence type="ECO:0000313" key="8">
    <source>
        <dbReference type="EMBL" id="VDO48657.1"/>
    </source>
</evidence>
<comment type="similarity">
    <text evidence="1">Belongs to the protein-tyrosine phosphatase family. Non-receptor class dual specificity subfamily.</text>
</comment>
<keyword evidence="5" id="KW-0812">Transmembrane</keyword>
<dbReference type="Gene3D" id="3.90.190.10">
    <property type="entry name" value="Protein tyrosine phosphatase superfamily"/>
    <property type="match status" value="1"/>
</dbReference>
<dbReference type="PROSITE" id="PS50056">
    <property type="entry name" value="TYR_PHOSPHATASE_2"/>
    <property type="match status" value="1"/>
</dbReference>
<evidence type="ECO:0000313" key="10">
    <source>
        <dbReference type="WBParaSite" id="HPLM_0001333201-mRNA-1"/>
    </source>
</evidence>
<dbReference type="CDD" id="cd14514">
    <property type="entry name" value="DUSP14-like"/>
    <property type="match status" value="1"/>
</dbReference>
<protein>
    <submittedName>
        <fullName evidence="10">Dual specificity protein phosphatase 14</fullName>
    </submittedName>
</protein>
<evidence type="ECO:0000256" key="2">
    <source>
        <dbReference type="ARBA" id="ARBA00022801"/>
    </source>
</evidence>
<reference evidence="8 9" key="2">
    <citation type="submission" date="2018-11" db="EMBL/GenBank/DDBJ databases">
        <authorList>
            <consortium name="Pathogen Informatics"/>
        </authorList>
    </citation>
    <scope>NUCLEOTIDE SEQUENCE [LARGE SCALE GENOMIC DNA]</scope>
    <source>
        <strain evidence="8 9">MHpl1</strain>
    </source>
</reference>
<evidence type="ECO:0000259" key="7">
    <source>
        <dbReference type="PROSITE" id="PS50056"/>
    </source>
</evidence>
<dbReference type="PANTHER" id="PTHR45961">
    <property type="entry name" value="IP21249P"/>
    <property type="match status" value="1"/>
</dbReference>
<feature type="transmembrane region" description="Helical" evidence="5">
    <location>
        <begin position="91"/>
        <end position="111"/>
    </location>
</feature>
<dbReference type="Proteomes" id="UP000268014">
    <property type="component" value="Unassembled WGS sequence"/>
</dbReference>
<dbReference type="SMART" id="SM00195">
    <property type="entry name" value="DSPc"/>
    <property type="match status" value="1"/>
</dbReference>
<dbReference type="OrthoDB" id="285418at2759"/>
<dbReference type="PROSITE" id="PS50054">
    <property type="entry name" value="TYR_PHOSPHATASE_DUAL"/>
    <property type="match status" value="1"/>
</dbReference>
<keyword evidence="5" id="KW-1133">Transmembrane helix</keyword>
<dbReference type="OMA" id="VIWQELY"/>
<gene>
    <name evidence="8" type="ORF">HPLM_LOCUS13324</name>
</gene>
<dbReference type="InterPro" id="IPR000340">
    <property type="entry name" value="Dual-sp_phosphatase_cat-dom"/>
</dbReference>
<dbReference type="Pfam" id="PF00782">
    <property type="entry name" value="DSPc"/>
    <property type="match status" value="1"/>
</dbReference>
<evidence type="ECO:0000256" key="3">
    <source>
        <dbReference type="ARBA" id="ARBA00022912"/>
    </source>
</evidence>
<evidence type="ECO:0000256" key="4">
    <source>
        <dbReference type="SAM" id="MobiDB-lite"/>
    </source>
</evidence>
<dbReference type="SUPFAM" id="SSF52799">
    <property type="entry name" value="(Phosphotyrosine protein) phosphatases II"/>
    <property type="match status" value="1"/>
</dbReference>
<evidence type="ECO:0000313" key="9">
    <source>
        <dbReference type="Proteomes" id="UP000268014"/>
    </source>
</evidence>
<dbReference type="InterPro" id="IPR020422">
    <property type="entry name" value="TYR_PHOSPHATASE_DUAL_dom"/>
</dbReference>
<keyword evidence="9" id="KW-1185">Reference proteome</keyword>
<dbReference type="InterPro" id="IPR029021">
    <property type="entry name" value="Prot-tyrosine_phosphatase-like"/>
</dbReference>
<reference evidence="10" key="1">
    <citation type="submission" date="2016-04" db="UniProtKB">
        <authorList>
            <consortium name="WormBaseParasite"/>
        </authorList>
    </citation>
    <scope>IDENTIFICATION</scope>
</reference>
<proteinExistence type="inferred from homology"/>
<sequence>MTSRRVISRESRQCSQIRPFLYVGGLAALSPRTLSRFCTTINLIPGFRISAPNHMKVLHIPLLDDEATDLSPFFTTVFKEIDDARKSAGRVLLLCAMGISRSATFAITYLMCIEKMSLHDAYKHVQYCRNIICPNVGFFQQMIDLEQKLYGTKTVQIIEPIPGVKVADVVWNELYQEMMETLSEADRHSVRSFNPRPDTVSYDKWDFLLLGRYVQARQQDTRSLRSLNLVGEEAVDGMIRYWFPSSAFRLVLEPLAYCRELSTCRLAESQADTNEGALQVEVAPRVPRLVTTTPTPYPKSALRDKSKSSKNKRWRLSFSKDVT</sequence>
<feature type="domain" description="Tyrosine-protein phosphatase" evidence="6">
    <location>
        <begin position="13"/>
        <end position="151"/>
    </location>
</feature>
<organism evidence="10">
    <name type="scientific">Haemonchus placei</name>
    <name type="common">Barber's pole worm</name>
    <dbReference type="NCBI Taxonomy" id="6290"/>
    <lineage>
        <taxon>Eukaryota</taxon>
        <taxon>Metazoa</taxon>
        <taxon>Ecdysozoa</taxon>
        <taxon>Nematoda</taxon>
        <taxon>Chromadorea</taxon>
        <taxon>Rhabditida</taxon>
        <taxon>Rhabditina</taxon>
        <taxon>Rhabditomorpha</taxon>
        <taxon>Strongyloidea</taxon>
        <taxon>Trichostrongylidae</taxon>
        <taxon>Haemonchus</taxon>
    </lineage>
</organism>
<evidence type="ECO:0000256" key="5">
    <source>
        <dbReference type="SAM" id="Phobius"/>
    </source>
</evidence>
<feature type="region of interest" description="Disordered" evidence="4">
    <location>
        <begin position="289"/>
        <end position="323"/>
    </location>
</feature>
<keyword evidence="3" id="KW-0904">Protein phosphatase</keyword>
<evidence type="ECO:0000256" key="1">
    <source>
        <dbReference type="ARBA" id="ARBA00008601"/>
    </source>
</evidence>
<dbReference type="GO" id="GO:0004721">
    <property type="term" value="F:phosphoprotein phosphatase activity"/>
    <property type="evidence" value="ECO:0007669"/>
    <property type="project" value="UniProtKB-KW"/>
</dbReference>
<keyword evidence="5" id="KW-0472">Membrane</keyword>
<evidence type="ECO:0000259" key="6">
    <source>
        <dbReference type="PROSITE" id="PS50054"/>
    </source>
</evidence>
<accession>A0A158QPV4</accession>
<keyword evidence="2" id="KW-0378">Hydrolase</keyword>
<dbReference type="STRING" id="6290.A0A158QPV4"/>
<dbReference type="EMBL" id="UZAF01018164">
    <property type="protein sequence ID" value="VDO48657.1"/>
    <property type="molecule type" value="Genomic_DNA"/>
</dbReference>
<name>A0A158QPV4_HAEPC</name>
<dbReference type="PANTHER" id="PTHR45961:SF2">
    <property type="entry name" value="PROTEIN CBG09952"/>
    <property type="match status" value="1"/>
</dbReference>
<dbReference type="InterPro" id="IPR052103">
    <property type="entry name" value="Dual_spec_Phospatases"/>
</dbReference>
<dbReference type="WBParaSite" id="HPLM_0001333201-mRNA-1">
    <property type="protein sequence ID" value="HPLM_0001333201-mRNA-1"/>
    <property type="gene ID" value="HPLM_0001333201"/>
</dbReference>
<dbReference type="AlphaFoldDB" id="A0A158QPV4"/>